<organism evidence="2 3">
    <name type="scientific">Cannabis sativa</name>
    <name type="common">Hemp</name>
    <name type="synonym">Marijuana</name>
    <dbReference type="NCBI Taxonomy" id="3483"/>
    <lineage>
        <taxon>Eukaryota</taxon>
        <taxon>Viridiplantae</taxon>
        <taxon>Streptophyta</taxon>
        <taxon>Embryophyta</taxon>
        <taxon>Tracheophyta</taxon>
        <taxon>Spermatophyta</taxon>
        <taxon>Magnoliopsida</taxon>
        <taxon>eudicotyledons</taxon>
        <taxon>Gunneridae</taxon>
        <taxon>Pentapetalae</taxon>
        <taxon>rosids</taxon>
        <taxon>fabids</taxon>
        <taxon>Rosales</taxon>
        <taxon>Cannabaceae</taxon>
        <taxon>Cannabis</taxon>
    </lineage>
</organism>
<evidence type="ECO:0000313" key="3">
    <source>
        <dbReference type="Proteomes" id="UP000596661"/>
    </source>
</evidence>
<dbReference type="AlphaFoldDB" id="A0A803QC28"/>
<protein>
    <submittedName>
        <fullName evidence="2">Uncharacterized protein</fullName>
    </submittedName>
</protein>
<dbReference type="Proteomes" id="UP000596661">
    <property type="component" value="Chromosome 8"/>
</dbReference>
<dbReference type="EnsemblPlants" id="evm.model.08.694">
    <property type="protein sequence ID" value="cds.evm.model.08.694"/>
    <property type="gene ID" value="evm.TU.08.694"/>
</dbReference>
<dbReference type="EMBL" id="UZAU01000690">
    <property type="status" value="NOT_ANNOTATED_CDS"/>
    <property type="molecule type" value="Genomic_DNA"/>
</dbReference>
<reference evidence="2" key="1">
    <citation type="submission" date="2018-11" db="EMBL/GenBank/DDBJ databases">
        <authorList>
            <person name="Grassa J C."/>
        </authorList>
    </citation>
    <scope>NUCLEOTIDE SEQUENCE [LARGE SCALE GENOMIC DNA]</scope>
</reference>
<evidence type="ECO:0000256" key="1">
    <source>
        <dbReference type="SAM" id="MobiDB-lite"/>
    </source>
</evidence>
<accession>A0A803QC28</accession>
<dbReference type="Gramene" id="evm.model.08.694">
    <property type="protein sequence ID" value="cds.evm.model.08.694"/>
    <property type="gene ID" value="evm.TU.08.694"/>
</dbReference>
<keyword evidence="3" id="KW-1185">Reference proteome</keyword>
<proteinExistence type="predicted"/>
<sequence>MEEEEPSKFKNPSRHQYIGKEDPLSHIHYFVVQTNLQGVRDDVRCRIFCHTDIQWFLEVAAKTKNLSEDARVMPLAIGLMEISPLWFDLHLKAIYTMNDFLDRADGFIKLEEAIARAEGLNGGKRKSLDSPYPDTEAQGNGKKG</sequence>
<reference evidence="2" key="2">
    <citation type="submission" date="2021-03" db="UniProtKB">
        <authorList>
            <consortium name="EnsemblPlants"/>
        </authorList>
    </citation>
    <scope>IDENTIFICATION</scope>
</reference>
<evidence type="ECO:0000313" key="2">
    <source>
        <dbReference type="EnsemblPlants" id="cds.evm.model.08.694"/>
    </source>
</evidence>
<feature type="region of interest" description="Disordered" evidence="1">
    <location>
        <begin position="121"/>
        <end position="144"/>
    </location>
</feature>
<name>A0A803QC28_CANSA</name>